<comment type="caution">
    <text evidence="5">The sequence shown here is derived from an EMBL/GenBank/DDBJ whole genome shotgun (WGS) entry which is preliminary data.</text>
</comment>
<name>A0ABU8I7Q3_9SPHI</name>
<dbReference type="Proteomes" id="UP001363035">
    <property type="component" value="Unassembled WGS sequence"/>
</dbReference>
<accession>A0ABU8I7Q3</accession>
<sequence>MRFLILLFLSIICLASYGQIPVTPQAQPAGNELRLLSSSSVKAINQKIFRAYNALYEHKGSRLAADSGDYYKEEDGREYFKAKGNIIITQPSGTVIFGDDLFYDAAAQQATLLYNVRMIDGETTLTTNHLTYNTGSQRGSYRNGGRIIGRQDTITSRNAYYFETTKDAYFRNKVVVRSPGAIIYTDSLQYNTMYRDAFFFGPTNINGRKGEKLYTERGKYNTAFGIAKFNKNNLYTEGSRFLKGDSLFYDREKGIGEAFRNVVFVDTLDKFYANGEYGKYLEADQSILMHTDPLIKYVVQSDSTGNADSTATDTIDRANLSPKEIKQLERDEERLAKEKEKAEKERLKAAEKLEKERQKELAKNPELKAIEPPKQDSILAPTAKTNTRIDTAYMTADTIFSKVILVRDYKPLDLNLDRSGGKLQEDTDVDYGDEEDMDLNAAGDSIQQNPQTAGEKILQDPKKPTTPAKTVQKKTTPKVNNTNPANTVAVDPKQIQAISKADSILRRNAVIPTGNEPDSLMKKAMNSALKADTTVKDSTVMFSDTARIRIVNAYNNVRVFKSDLQAVADSVYYGMVDSMFRFMGKPMIWSDGSQISADTIFMQIKNNKMDNALLKENAFMVNAVLDTVKFNQLKGRKIVAFFANNNIERLFVTGNAEALVFNADDKTKIIKEMFHDRCSRIKIRMVDRKINDYVSERKVDQKLYPFKLVTQENEVLPGFIWKPQDRPKSVEDMMNRKRSKETVVPDQNDKDDPEQNSSDQNSKENPIQKSIENPTQKKVENPVQTKKEVENLEEEQNSSTNP</sequence>
<feature type="signal peptide" evidence="3">
    <location>
        <begin position="1"/>
        <end position="18"/>
    </location>
</feature>
<feature type="compositionally biased region" description="Basic and acidic residues" evidence="2">
    <location>
        <begin position="723"/>
        <end position="750"/>
    </location>
</feature>
<evidence type="ECO:0000256" key="3">
    <source>
        <dbReference type="SAM" id="SignalP"/>
    </source>
</evidence>
<feature type="domain" description="Organic solvent tolerance-like N-terminal" evidence="4">
    <location>
        <begin position="52"/>
        <end position="179"/>
    </location>
</feature>
<keyword evidence="3" id="KW-0732">Signal</keyword>
<evidence type="ECO:0000256" key="1">
    <source>
        <dbReference type="SAM" id="Coils"/>
    </source>
</evidence>
<proteinExistence type="predicted"/>
<evidence type="ECO:0000313" key="6">
    <source>
        <dbReference type="Proteomes" id="UP001363035"/>
    </source>
</evidence>
<dbReference type="EMBL" id="JAYLLN010000033">
    <property type="protein sequence ID" value="MEI5985747.1"/>
    <property type="molecule type" value="Genomic_DNA"/>
</dbReference>
<protein>
    <submittedName>
        <fullName evidence="5">OstA-like protein</fullName>
    </submittedName>
</protein>
<dbReference type="Pfam" id="PF13100">
    <property type="entry name" value="OstA_2"/>
    <property type="match status" value="1"/>
</dbReference>
<dbReference type="InterPro" id="IPR005653">
    <property type="entry name" value="OstA-like_N"/>
</dbReference>
<feature type="region of interest" description="Disordered" evidence="2">
    <location>
        <begin position="444"/>
        <end position="486"/>
    </location>
</feature>
<evidence type="ECO:0000259" key="4">
    <source>
        <dbReference type="Pfam" id="PF13100"/>
    </source>
</evidence>
<dbReference type="RefSeq" id="WP_336557801.1">
    <property type="nucleotide sequence ID" value="NZ_JAYLLN010000033.1"/>
</dbReference>
<reference evidence="5 6" key="1">
    <citation type="submission" date="2024-01" db="EMBL/GenBank/DDBJ databases">
        <title>Sphingobacterium tenebrionis sp. nov., a novel endophyte isolated from tenebrio molitor intestines.</title>
        <authorList>
            <person name="Zhang C."/>
        </authorList>
    </citation>
    <scope>NUCLEOTIDE SEQUENCE [LARGE SCALE GENOMIC DNA]</scope>
    <source>
        <strain evidence="5 6">PU5-4</strain>
    </source>
</reference>
<evidence type="ECO:0000256" key="2">
    <source>
        <dbReference type="SAM" id="MobiDB-lite"/>
    </source>
</evidence>
<feature type="compositionally biased region" description="Acidic residues" evidence="2">
    <location>
        <begin position="426"/>
        <end position="437"/>
    </location>
</feature>
<gene>
    <name evidence="5" type="ORF">VJ786_12640</name>
</gene>
<feature type="coiled-coil region" evidence="1">
    <location>
        <begin position="325"/>
        <end position="370"/>
    </location>
</feature>
<evidence type="ECO:0000313" key="5">
    <source>
        <dbReference type="EMBL" id="MEI5985747.1"/>
    </source>
</evidence>
<feature type="region of interest" description="Disordered" evidence="2">
    <location>
        <begin position="720"/>
        <end position="802"/>
    </location>
</feature>
<feature type="compositionally biased region" description="Low complexity" evidence="2">
    <location>
        <begin position="477"/>
        <end position="486"/>
    </location>
</feature>
<keyword evidence="1" id="KW-0175">Coiled coil</keyword>
<feature type="compositionally biased region" description="Basic and acidic residues" evidence="2">
    <location>
        <begin position="775"/>
        <end position="790"/>
    </location>
</feature>
<feature type="chain" id="PRO_5045137549" evidence="3">
    <location>
        <begin position="19"/>
        <end position="802"/>
    </location>
</feature>
<feature type="region of interest" description="Disordered" evidence="2">
    <location>
        <begin position="418"/>
        <end position="437"/>
    </location>
</feature>
<dbReference type="Gene3D" id="2.60.450.10">
    <property type="entry name" value="Lipopolysaccharide (LPS) transport protein A like domain"/>
    <property type="match status" value="2"/>
</dbReference>
<keyword evidence="6" id="KW-1185">Reference proteome</keyword>
<organism evidence="5 6">
    <name type="scientific">Sphingobacterium tenebrionis</name>
    <dbReference type="NCBI Taxonomy" id="3111775"/>
    <lineage>
        <taxon>Bacteria</taxon>
        <taxon>Pseudomonadati</taxon>
        <taxon>Bacteroidota</taxon>
        <taxon>Sphingobacteriia</taxon>
        <taxon>Sphingobacteriales</taxon>
        <taxon>Sphingobacteriaceae</taxon>
        <taxon>Sphingobacterium</taxon>
    </lineage>
</organism>
<feature type="compositionally biased region" description="Polar residues" evidence="2">
    <location>
        <begin position="755"/>
        <end position="774"/>
    </location>
</feature>